<dbReference type="STRING" id="649638.Trad_2657"/>
<dbReference type="InterPro" id="IPR049537">
    <property type="entry name" value="RelB-like"/>
</dbReference>
<reference evidence="2" key="1">
    <citation type="submission" date="2010-05" db="EMBL/GenBank/DDBJ databases">
        <title>The complete genome of Truepera radiovictris DSM 17093.</title>
        <authorList>
            <consortium name="US DOE Joint Genome Institute (JGI-PGF)"/>
            <person name="Lucas S."/>
            <person name="Copeland A."/>
            <person name="Lapidus A."/>
            <person name="Glavina del Rio T."/>
            <person name="Dalin E."/>
            <person name="Tice H."/>
            <person name="Bruce D."/>
            <person name="Goodwin L."/>
            <person name="Pitluck S."/>
            <person name="Kyrpides N."/>
            <person name="Mavromatis K."/>
            <person name="Ovchinnikova G."/>
            <person name="Munk A.C."/>
            <person name="Detter J.C."/>
            <person name="Han C."/>
            <person name="Tapia R."/>
            <person name="Land M."/>
            <person name="Hauser L."/>
            <person name="Markowitz V."/>
            <person name="Cheng J.-F."/>
            <person name="Hugenholtz P."/>
            <person name="Woyke T."/>
            <person name="Wu D."/>
            <person name="Tindall B."/>
            <person name="Pomrenke H.G."/>
            <person name="Brambilla E."/>
            <person name="Klenk H.-P."/>
            <person name="Eisen J.A."/>
        </authorList>
    </citation>
    <scope>NUCLEOTIDE SEQUENCE [LARGE SCALE GENOMIC DNA]</scope>
    <source>
        <strain evidence="2">DSM 17093 / CIP 108686 / LMG 22925 / RQ-24</strain>
    </source>
</reference>
<name>D7CUH6_TRURR</name>
<dbReference type="HOGENOM" id="CLU_2848576_0_0_0"/>
<gene>
    <name evidence="1" type="ordered locus">Trad_2657</name>
</gene>
<dbReference type="Pfam" id="PF18506">
    <property type="entry name" value="RelB-like"/>
    <property type="match status" value="1"/>
</dbReference>
<keyword evidence="2" id="KW-1185">Reference proteome</keyword>
<evidence type="ECO:0008006" key="3">
    <source>
        <dbReference type="Google" id="ProtNLM"/>
    </source>
</evidence>
<dbReference type="EMBL" id="CP002049">
    <property type="protein sequence ID" value="ADI15761.1"/>
    <property type="molecule type" value="Genomic_DNA"/>
</dbReference>
<organism evidence="1 2">
    <name type="scientific">Truepera radiovictrix (strain DSM 17093 / CIP 108686 / LMG 22925 / RQ-24)</name>
    <dbReference type="NCBI Taxonomy" id="649638"/>
    <lineage>
        <taxon>Bacteria</taxon>
        <taxon>Thermotogati</taxon>
        <taxon>Deinococcota</taxon>
        <taxon>Deinococci</taxon>
        <taxon>Trueperales</taxon>
        <taxon>Trueperaceae</taxon>
        <taxon>Truepera</taxon>
    </lineage>
</organism>
<dbReference type="RefSeq" id="WP_013179122.1">
    <property type="nucleotide sequence ID" value="NC_014221.1"/>
</dbReference>
<dbReference type="Proteomes" id="UP000000379">
    <property type="component" value="Chromosome"/>
</dbReference>
<protein>
    <recommendedName>
        <fullName evidence="3">Prevent-host-death family protein</fullName>
    </recommendedName>
</protein>
<evidence type="ECO:0000313" key="2">
    <source>
        <dbReference type="Proteomes" id="UP000000379"/>
    </source>
</evidence>
<evidence type="ECO:0000313" key="1">
    <source>
        <dbReference type="EMBL" id="ADI15761.1"/>
    </source>
</evidence>
<reference evidence="1 2" key="2">
    <citation type="journal article" date="2011" name="Stand. Genomic Sci.">
        <title>Complete genome sequence of Truepera radiovictrix type strain (RQ-24).</title>
        <authorList>
            <person name="Ivanova N."/>
            <person name="Rohde C."/>
            <person name="Munk C."/>
            <person name="Nolan M."/>
            <person name="Lucas S."/>
            <person name="Del Rio T.G."/>
            <person name="Tice H."/>
            <person name="Deshpande S."/>
            <person name="Cheng J.F."/>
            <person name="Tapia R."/>
            <person name="Han C."/>
            <person name="Goodwin L."/>
            <person name="Pitluck S."/>
            <person name="Liolios K."/>
            <person name="Mavromatis K."/>
            <person name="Mikhailova N."/>
            <person name="Pati A."/>
            <person name="Chen A."/>
            <person name="Palaniappan K."/>
            <person name="Land M."/>
            <person name="Hauser L."/>
            <person name="Chang Y.J."/>
            <person name="Jeffries C.D."/>
            <person name="Brambilla E."/>
            <person name="Rohde M."/>
            <person name="Goker M."/>
            <person name="Tindall B.J."/>
            <person name="Woyke T."/>
            <person name="Bristow J."/>
            <person name="Eisen J.A."/>
            <person name="Markowitz V."/>
            <person name="Hugenholtz P."/>
            <person name="Kyrpides N.C."/>
            <person name="Klenk H.P."/>
            <person name="Lapidus A."/>
        </authorList>
    </citation>
    <scope>NUCLEOTIDE SEQUENCE [LARGE SCALE GENOMIC DNA]</scope>
    <source>
        <strain evidence="2">DSM 17093 / CIP 108686 / LMG 22925 / RQ-24</strain>
    </source>
</reference>
<dbReference type="OrthoDB" id="574483at2"/>
<proteinExistence type="predicted"/>
<sequence length="65" mass="7304">MLDLNEVAAFVYDARGHKTHVLLPIEQYEKLLEALEDEGLVRALRETAGDDLLGPEQARLALEDE</sequence>
<dbReference type="AlphaFoldDB" id="D7CUH6"/>
<accession>D7CUH6</accession>
<dbReference type="KEGG" id="tra:Trad_2657"/>